<keyword evidence="2" id="KW-1185">Reference proteome</keyword>
<dbReference type="InParanoid" id="I7LUM1"/>
<dbReference type="Proteomes" id="UP000009168">
    <property type="component" value="Unassembled WGS sequence"/>
</dbReference>
<protein>
    <submittedName>
        <fullName evidence="1">Uncharacterized protein</fullName>
    </submittedName>
</protein>
<dbReference type="RefSeq" id="XP_001015188.2">
    <property type="nucleotide sequence ID" value="XM_001015188.3"/>
</dbReference>
<dbReference type="AlphaFoldDB" id="I7LUM1"/>
<accession>I7LUM1</accession>
<sequence>MVTLTPIALANSKTNFTGFSISGQTNKNVTNCRVPTKLTFVTSSKDTTPQSIKSTNTTDFSNLYVVDDVSGASYKLINSVVNNYTANLNLYVYHNDTGVDNRVQQILKLINTSASSLMATLVFGLFTLLF</sequence>
<dbReference type="GeneID" id="7835327"/>
<gene>
    <name evidence="1" type="ORF">TTHERM_00503890</name>
</gene>
<proteinExistence type="predicted"/>
<organism evidence="1 2">
    <name type="scientific">Tetrahymena thermophila (strain SB210)</name>
    <dbReference type="NCBI Taxonomy" id="312017"/>
    <lineage>
        <taxon>Eukaryota</taxon>
        <taxon>Sar</taxon>
        <taxon>Alveolata</taxon>
        <taxon>Ciliophora</taxon>
        <taxon>Intramacronucleata</taxon>
        <taxon>Oligohymenophorea</taxon>
        <taxon>Hymenostomatida</taxon>
        <taxon>Tetrahymenina</taxon>
        <taxon>Tetrahymenidae</taxon>
        <taxon>Tetrahymena</taxon>
    </lineage>
</organism>
<evidence type="ECO:0000313" key="1">
    <source>
        <dbReference type="EMBL" id="EAR94943.2"/>
    </source>
</evidence>
<evidence type="ECO:0000313" key="2">
    <source>
        <dbReference type="Proteomes" id="UP000009168"/>
    </source>
</evidence>
<name>I7LUM1_TETTS</name>
<reference evidence="2" key="1">
    <citation type="journal article" date="2006" name="PLoS Biol.">
        <title>Macronuclear genome sequence of the ciliate Tetrahymena thermophila, a model eukaryote.</title>
        <authorList>
            <person name="Eisen J.A."/>
            <person name="Coyne R.S."/>
            <person name="Wu M."/>
            <person name="Wu D."/>
            <person name="Thiagarajan M."/>
            <person name="Wortman J.R."/>
            <person name="Badger J.H."/>
            <person name="Ren Q."/>
            <person name="Amedeo P."/>
            <person name="Jones K.M."/>
            <person name="Tallon L.J."/>
            <person name="Delcher A.L."/>
            <person name="Salzberg S.L."/>
            <person name="Silva J.C."/>
            <person name="Haas B.J."/>
            <person name="Majoros W.H."/>
            <person name="Farzad M."/>
            <person name="Carlton J.M."/>
            <person name="Smith R.K. Jr."/>
            <person name="Garg J."/>
            <person name="Pearlman R.E."/>
            <person name="Karrer K.M."/>
            <person name="Sun L."/>
            <person name="Manning G."/>
            <person name="Elde N.C."/>
            <person name="Turkewitz A.P."/>
            <person name="Asai D.J."/>
            <person name="Wilkes D.E."/>
            <person name="Wang Y."/>
            <person name="Cai H."/>
            <person name="Collins K."/>
            <person name="Stewart B.A."/>
            <person name="Lee S.R."/>
            <person name="Wilamowska K."/>
            <person name="Weinberg Z."/>
            <person name="Ruzzo W.L."/>
            <person name="Wloga D."/>
            <person name="Gaertig J."/>
            <person name="Frankel J."/>
            <person name="Tsao C.-C."/>
            <person name="Gorovsky M.A."/>
            <person name="Keeling P.J."/>
            <person name="Waller R.F."/>
            <person name="Patron N.J."/>
            <person name="Cherry J.M."/>
            <person name="Stover N.A."/>
            <person name="Krieger C.J."/>
            <person name="del Toro C."/>
            <person name="Ryder H.F."/>
            <person name="Williamson S.C."/>
            <person name="Barbeau R.A."/>
            <person name="Hamilton E.P."/>
            <person name="Orias E."/>
        </authorList>
    </citation>
    <scope>NUCLEOTIDE SEQUENCE [LARGE SCALE GENOMIC DNA]</scope>
    <source>
        <strain evidence="2">SB210</strain>
    </source>
</reference>
<dbReference type="KEGG" id="tet:TTHERM_00503890"/>
<dbReference type="EMBL" id="GG662708">
    <property type="protein sequence ID" value="EAR94943.2"/>
    <property type="molecule type" value="Genomic_DNA"/>
</dbReference>